<dbReference type="NCBIfam" id="TIGR04282">
    <property type="entry name" value="glyco_like_cofC"/>
    <property type="match status" value="1"/>
</dbReference>
<dbReference type="InterPro" id="IPR018641">
    <property type="entry name" value="Trfase_1_rSAM/seldom-assoc"/>
</dbReference>
<protein>
    <submittedName>
        <fullName evidence="1">Glycosyltransferase</fullName>
    </submittedName>
</protein>
<dbReference type="Proteomes" id="UP000317691">
    <property type="component" value="Unassembled WGS sequence"/>
</dbReference>
<dbReference type="PANTHER" id="PTHR36529">
    <property type="entry name" value="SLL1095 PROTEIN"/>
    <property type="match status" value="1"/>
</dbReference>
<dbReference type="Gene3D" id="3.90.550.10">
    <property type="entry name" value="Spore Coat Polysaccharide Biosynthesis Protein SpsA, Chain A"/>
    <property type="match status" value="1"/>
</dbReference>
<sequence length="231" mass="24156">MSAAIAIFAKAPMPGRVKTRLVPPLSPEEAAAVARACLETTLRRFAPAHEAPITLFLDGEPDRAVRELVGSLGIGIAPQVGADLGARLEAAFGLLREGGATKTVAIGSDSPTVDPAWIVRAITSLDTHDVVIGPTEDGGYYLIGLRAPVPELFRDIPWSTDSVAGATLARASALGLTVDLLPTWYDVDDIATLRRALADGAEYFPASIHRLVADRASAVTASNPGSPSRAR</sequence>
<dbReference type="Pfam" id="PF09837">
    <property type="entry name" value="DUF2064"/>
    <property type="match status" value="1"/>
</dbReference>
<evidence type="ECO:0000313" key="1">
    <source>
        <dbReference type="EMBL" id="TMQ67338.1"/>
    </source>
</evidence>
<dbReference type="InterPro" id="IPR029044">
    <property type="entry name" value="Nucleotide-diphossugar_trans"/>
</dbReference>
<organism evidence="1 2">
    <name type="scientific">Eiseniibacteriota bacterium</name>
    <dbReference type="NCBI Taxonomy" id="2212470"/>
    <lineage>
        <taxon>Bacteria</taxon>
        <taxon>Candidatus Eiseniibacteriota</taxon>
    </lineage>
</organism>
<gene>
    <name evidence="1" type="ORF">E6K79_00035</name>
</gene>
<proteinExistence type="predicted"/>
<dbReference type="EMBL" id="VBOZ01000001">
    <property type="protein sequence ID" value="TMQ67338.1"/>
    <property type="molecule type" value="Genomic_DNA"/>
</dbReference>
<dbReference type="AlphaFoldDB" id="A0A538TUS1"/>
<reference evidence="1 2" key="1">
    <citation type="journal article" date="2019" name="Nat. Microbiol.">
        <title>Mediterranean grassland soil C-N compound turnover is dependent on rainfall and depth, and is mediated by genomically divergent microorganisms.</title>
        <authorList>
            <person name="Diamond S."/>
            <person name="Andeer P.F."/>
            <person name="Li Z."/>
            <person name="Crits-Christoph A."/>
            <person name="Burstein D."/>
            <person name="Anantharaman K."/>
            <person name="Lane K.R."/>
            <person name="Thomas B.C."/>
            <person name="Pan C."/>
            <person name="Northen T.R."/>
            <person name="Banfield J.F."/>
        </authorList>
    </citation>
    <scope>NUCLEOTIDE SEQUENCE [LARGE SCALE GENOMIC DNA]</scope>
    <source>
        <strain evidence="1">WS_9</strain>
    </source>
</reference>
<evidence type="ECO:0000313" key="2">
    <source>
        <dbReference type="Proteomes" id="UP000317691"/>
    </source>
</evidence>
<keyword evidence="1" id="KW-0808">Transferase</keyword>
<dbReference type="PANTHER" id="PTHR36529:SF1">
    <property type="entry name" value="GLYCOSYLTRANSFERASE"/>
    <property type="match status" value="1"/>
</dbReference>
<dbReference type="GO" id="GO:0016740">
    <property type="term" value="F:transferase activity"/>
    <property type="evidence" value="ECO:0007669"/>
    <property type="project" value="UniProtKB-KW"/>
</dbReference>
<accession>A0A538TUS1</accession>
<comment type="caution">
    <text evidence="1">The sequence shown here is derived from an EMBL/GenBank/DDBJ whole genome shotgun (WGS) entry which is preliminary data.</text>
</comment>
<name>A0A538TUS1_UNCEI</name>
<dbReference type="SUPFAM" id="SSF53448">
    <property type="entry name" value="Nucleotide-diphospho-sugar transferases"/>
    <property type="match status" value="1"/>
</dbReference>